<dbReference type="SUPFAM" id="SSF69075">
    <property type="entry name" value="Glutamyl tRNA-reductase dimerization domain"/>
    <property type="match status" value="1"/>
</dbReference>
<evidence type="ECO:0000256" key="3">
    <source>
        <dbReference type="ARBA" id="ARBA00012970"/>
    </source>
</evidence>
<protein>
    <recommendedName>
        <fullName evidence="8 9">Glutamyl-tRNA reductase</fullName>
        <shortName evidence="9">GluTR</shortName>
        <ecNumber evidence="3 9">1.2.1.70</ecNumber>
    </recommendedName>
</protein>
<dbReference type="EMBL" id="RHIB01000001">
    <property type="protein sequence ID" value="RNA70235.1"/>
    <property type="molecule type" value="Genomic_DNA"/>
</dbReference>
<evidence type="ECO:0000259" key="18">
    <source>
        <dbReference type="Pfam" id="PF01488"/>
    </source>
</evidence>
<evidence type="ECO:0000259" key="17">
    <source>
        <dbReference type="Pfam" id="PF00745"/>
    </source>
</evidence>
<evidence type="ECO:0000259" key="19">
    <source>
        <dbReference type="Pfam" id="PF05201"/>
    </source>
</evidence>
<feature type="region of interest" description="Disordered" evidence="16">
    <location>
        <begin position="445"/>
        <end position="466"/>
    </location>
</feature>
<dbReference type="SUPFAM" id="SSF69742">
    <property type="entry name" value="Glutamyl tRNA-reductase catalytic, N-terminal domain"/>
    <property type="match status" value="1"/>
</dbReference>
<gene>
    <name evidence="9" type="primary">hemA</name>
    <name evidence="20" type="ORF">EBO34_10000</name>
</gene>
<dbReference type="UniPathway" id="UPA00251">
    <property type="reaction ID" value="UER00316"/>
</dbReference>
<dbReference type="InterPro" id="IPR036453">
    <property type="entry name" value="GluRdtase_dimer_dom_sf"/>
</dbReference>
<evidence type="ECO:0000256" key="8">
    <source>
        <dbReference type="ARBA" id="ARBA00068659"/>
    </source>
</evidence>
<dbReference type="Pfam" id="PF00745">
    <property type="entry name" value="GlutR_dimer"/>
    <property type="match status" value="1"/>
</dbReference>
<dbReference type="SUPFAM" id="SSF51735">
    <property type="entry name" value="NAD(P)-binding Rossmann-fold domains"/>
    <property type="match status" value="1"/>
</dbReference>
<feature type="compositionally biased region" description="Basic and acidic residues" evidence="16">
    <location>
        <begin position="445"/>
        <end position="456"/>
    </location>
</feature>
<comment type="function">
    <text evidence="9">Catalyzes the NADPH-dependent reduction of glutamyl-tRNA(Glu) to glutamate 1-semialdehyde (GSA).</text>
</comment>
<evidence type="ECO:0000256" key="16">
    <source>
        <dbReference type="SAM" id="MobiDB-lite"/>
    </source>
</evidence>
<feature type="binding site" evidence="9 11">
    <location>
        <position position="119"/>
    </location>
    <ligand>
        <name>substrate</name>
    </ligand>
</feature>
<dbReference type="OrthoDB" id="110209at2"/>
<feature type="binding site" evidence="9 11">
    <location>
        <position position="108"/>
    </location>
    <ligand>
        <name>substrate</name>
    </ligand>
</feature>
<dbReference type="GO" id="GO:0008883">
    <property type="term" value="F:glutamyl-tRNA reductase activity"/>
    <property type="evidence" value="ECO:0007669"/>
    <property type="project" value="UniProtKB-UniRule"/>
</dbReference>
<dbReference type="InterPro" id="IPR015896">
    <property type="entry name" value="4pyrrol_synth_GluRdtase_dimer"/>
</dbReference>
<evidence type="ECO:0000256" key="4">
    <source>
        <dbReference type="ARBA" id="ARBA00022857"/>
    </source>
</evidence>
<comment type="pathway">
    <text evidence="1 9 14">Porphyrin-containing compound metabolism; protoporphyrin-IX biosynthesis; 5-aminolevulinate from L-glutamyl-tRNA(Glu): step 1/2.</text>
</comment>
<feature type="domain" description="Glutamyl-tRNA reductase N-terminal" evidence="19">
    <location>
        <begin position="6"/>
        <end position="155"/>
    </location>
</feature>
<dbReference type="FunFam" id="3.40.50.720:FF:000031">
    <property type="entry name" value="Glutamyl-tRNA reductase"/>
    <property type="match status" value="1"/>
</dbReference>
<dbReference type="Pfam" id="PF01488">
    <property type="entry name" value="Shikimate_DH"/>
    <property type="match status" value="1"/>
</dbReference>
<dbReference type="CDD" id="cd05213">
    <property type="entry name" value="NAD_bind_Glutamyl_tRNA_reduct"/>
    <property type="match status" value="1"/>
</dbReference>
<feature type="coiled-coil region" evidence="15">
    <location>
        <begin position="352"/>
        <end position="379"/>
    </location>
</feature>
<comment type="miscellaneous">
    <text evidence="9">During catalysis, the active site Cys acts as a nucleophile attacking the alpha-carbonyl group of tRNA-bound glutamate with the formation of a thioester intermediate between enzyme and glutamate, and the concomitant release of tRNA(Glu). The thioester intermediate is finally reduced by direct hydride transfer from NADPH, to form the product GSA.</text>
</comment>
<dbReference type="PROSITE" id="PS00747">
    <property type="entry name" value="GLUTR"/>
    <property type="match status" value="1"/>
</dbReference>
<feature type="binding site" evidence="9 11">
    <location>
        <begin position="48"/>
        <end position="51"/>
    </location>
    <ligand>
        <name>substrate</name>
    </ligand>
</feature>
<dbReference type="Proteomes" id="UP000278746">
    <property type="component" value="Unassembled WGS sequence"/>
</dbReference>
<feature type="domain" description="Quinate/shikimate 5-dehydrogenase/glutamyl-tRNA reductase" evidence="18">
    <location>
        <begin position="170"/>
        <end position="305"/>
    </location>
</feature>
<feature type="binding site" evidence="9 12">
    <location>
        <begin position="188"/>
        <end position="193"/>
    </location>
    <ligand>
        <name>NADP(+)</name>
        <dbReference type="ChEBI" id="CHEBI:58349"/>
    </ligand>
</feature>
<dbReference type="Gene3D" id="3.30.460.30">
    <property type="entry name" value="Glutamyl-tRNA reductase, N-terminal domain"/>
    <property type="match status" value="1"/>
</dbReference>
<evidence type="ECO:0000256" key="9">
    <source>
        <dbReference type="HAMAP-Rule" id="MF_00087"/>
    </source>
</evidence>
<dbReference type="AlphaFoldDB" id="A0A3M7U0L8"/>
<feature type="active site" description="Nucleophile" evidence="9 10">
    <location>
        <position position="49"/>
    </location>
</feature>
<evidence type="ECO:0000256" key="5">
    <source>
        <dbReference type="ARBA" id="ARBA00023002"/>
    </source>
</evidence>
<keyword evidence="21" id="KW-1185">Reference proteome</keyword>
<dbReference type="InterPro" id="IPR018214">
    <property type="entry name" value="GluRdtase_CS"/>
</dbReference>
<evidence type="ECO:0000256" key="13">
    <source>
        <dbReference type="PIRSR" id="PIRSR000445-4"/>
    </source>
</evidence>
<organism evidence="20 21">
    <name type="scientific">Alteribacter keqinensis</name>
    <dbReference type="NCBI Taxonomy" id="2483800"/>
    <lineage>
        <taxon>Bacteria</taxon>
        <taxon>Bacillati</taxon>
        <taxon>Bacillota</taxon>
        <taxon>Bacilli</taxon>
        <taxon>Bacillales</taxon>
        <taxon>Bacillaceae</taxon>
        <taxon>Alteribacter</taxon>
    </lineage>
</organism>
<evidence type="ECO:0000256" key="15">
    <source>
        <dbReference type="SAM" id="Coils"/>
    </source>
</evidence>
<dbReference type="RefSeq" id="WP_122897824.1">
    <property type="nucleotide sequence ID" value="NZ_RHIB01000001.1"/>
</dbReference>
<evidence type="ECO:0000313" key="20">
    <source>
        <dbReference type="EMBL" id="RNA70235.1"/>
    </source>
</evidence>
<dbReference type="NCBIfam" id="TIGR01035">
    <property type="entry name" value="hemA"/>
    <property type="match status" value="1"/>
</dbReference>
<evidence type="ECO:0000313" key="21">
    <source>
        <dbReference type="Proteomes" id="UP000278746"/>
    </source>
</evidence>
<dbReference type="InterPro" id="IPR036291">
    <property type="entry name" value="NAD(P)-bd_dom_sf"/>
</dbReference>
<feature type="binding site" evidence="9 11">
    <location>
        <begin position="113"/>
        <end position="115"/>
    </location>
    <ligand>
        <name>substrate</name>
    </ligand>
</feature>
<comment type="subunit">
    <text evidence="9">Homodimer.</text>
</comment>
<evidence type="ECO:0000256" key="6">
    <source>
        <dbReference type="ARBA" id="ARBA00023244"/>
    </source>
</evidence>
<keyword evidence="6 9" id="KW-0627">Porphyrin biosynthesis</keyword>
<dbReference type="PANTHER" id="PTHR43013">
    <property type="entry name" value="GLUTAMYL-TRNA REDUCTASE"/>
    <property type="match status" value="1"/>
</dbReference>
<evidence type="ECO:0000256" key="12">
    <source>
        <dbReference type="PIRSR" id="PIRSR000445-3"/>
    </source>
</evidence>
<keyword evidence="4 9" id="KW-0521">NADP</keyword>
<dbReference type="Pfam" id="PF05201">
    <property type="entry name" value="GlutR_N"/>
    <property type="match status" value="1"/>
</dbReference>
<dbReference type="PANTHER" id="PTHR43013:SF1">
    <property type="entry name" value="GLUTAMYL-TRNA REDUCTASE"/>
    <property type="match status" value="1"/>
</dbReference>
<dbReference type="InterPro" id="IPR006151">
    <property type="entry name" value="Shikm_DH/Glu-tRNA_Rdtase"/>
</dbReference>
<sequence length="466" mass="52204">MHILVVSLNYKTTPVEIREKFTFQNDLEGALAKLRSSKSMLECVIVSTCNRTEIYAVVDQLHTGRYYTKAFLAEWFNMPKEDFTPFLQIREDESAVEHLYRVTCGLDSMIVGETQILGQIRNSFTAAQAEGTTGTVFNHLFKEAVTLAKRAHSETSIGENAVSVSYAAVELGKKIFGGFDQKEVLVLGAGKMSELTAKHLHASGVSDITVMNRTQEKATELAVKFKGVSRSMAELDDALSTADILITSTGSTDYVLSKEMMTAMVKKRNGRPLFLVDIAVPRDIDPRVGELENVYLYDIDDLQGIVAANLEVRQKEAEKIELMIEEGLIAFSYWLDQLGVVPIISALRTKALAVQADTMESLERKLTDLTEREKKVIRKHMKSIINQILRDPITVVKELPEEESAEESLALVTKLFGLEEELEENSMPKSNIYINKAEREWNLQKRKAELSSEHKQTTSAKALARS</sequence>
<evidence type="ECO:0000256" key="2">
    <source>
        <dbReference type="ARBA" id="ARBA00005916"/>
    </source>
</evidence>
<accession>A0A3M7U0L8</accession>
<comment type="domain">
    <text evidence="9">Possesses an unusual extended V-shaped dimeric structure with each monomer consisting of three distinct domains arranged along a curved 'spinal' alpha-helix. The N-terminal catalytic domain specifically recognizes the glutamate moiety of the substrate. The second domain is the NADPH-binding domain, and the third C-terminal domain is responsible for dimerization.</text>
</comment>
<dbReference type="GO" id="GO:0019353">
    <property type="term" value="P:protoporphyrinogen IX biosynthetic process from glutamate"/>
    <property type="evidence" value="ECO:0007669"/>
    <property type="project" value="TreeGrafter"/>
</dbReference>
<keyword evidence="15" id="KW-0175">Coiled coil</keyword>
<dbReference type="InterPro" id="IPR036343">
    <property type="entry name" value="GluRdtase_N_sf"/>
</dbReference>
<comment type="caution">
    <text evidence="20">The sequence shown here is derived from an EMBL/GenBank/DDBJ whole genome shotgun (WGS) entry which is preliminary data.</text>
</comment>
<name>A0A3M7U0L8_9BACI</name>
<comment type="similarity">
    <text evidence="2 9 14">Belongs to the glutamyl-tRNA reductase family.</text>
</comment>
<dbReference type="FunFam" id="3.30.460.30:FF:000001">
    <property type="entry name" value="Glutamyl-tRNA reductase"/>
    <property type="match status" value="1"/>
</dbReference>
<dbReference type="InterPro" id="IPR015895">
    <property type="entry name" value="4pyrrol_synth_GluRdtase_N"/>
</dbReference>
<keyword evidence="5 9" id="KW-0560">Oxidoreductase</keyword>
<evidence type="ECO:0000256" key="11">
    <source>
        <dbReference type="PIRSR" id="PIRSR000445-2"/>
    </source>
</evidence>
<dbReference type="PIRSF" id="PIRSF000445">
    <property type="entry name" value="4pyrrol_synth_GluRdtase"/>
    <property type="match status" value="1"/>
</dbReference>
<evidence type="ECO:0000256" key="10">
    <source>
        <dbReference type="PIRSR" id="PIRSR000445-1"/>
    </source>
</evidence>
<reference evidence="20 21" key="1">
    <citation type="submission" date="2018-10" db="EMBL/GenBank/DDBJ databases">
        <title>Bacillus Keqinensis sp. nov., a moderately halophilic bacterium isolated from a saline-alkaline lake.</title>
        <authorList>
            <person name="Wang H."/>
        </authorList>
    </citation>
    <scope>NUCLEOTIDE SEQUENCE [LARGE SCALE GENOMIC DNA]</scope>
    <source>
        <strain evidence="20 21">KQ-3</strain>
    </source>
</reference>
<comment type="catalytic activity">
    <reaction evidence="7 9 14">
        <text>(S)-4-amino-5-oxopentanoate + tRNA(Glu) + NADP(+) = L-glutamyl-tRNA(Glu) + NADPH + H(+)</text>
        <dbReference type="Rhea" id="RHEA:12344"/>
        <dbReference type="Rhea" id="RHEA-COMP:9663"/>
        <dbReference type="Rhea" id="RHEA-COMP:9680"/>
        <dbReference type="ChEBI" id="CHEBI:15378"/>
        <dbReference type="ChEBI" id="CHEBI:57501"/>
        <dbReference type="ChEBI" id="CHEBI:57783"/>
        <dbReference type="ChEBI" id="CHEBI:58349"/>
        <dbReference type="ChEBI" id="CHEBI:78442"/>
        <dbReference type="ChEBI" id="CHEBI:78520"/>
        <dbReference type="EC" id="1.2.1.70"/>
    </reaction>
</comment>
<evidence type="ECO:0000256" key="1">
    <source>
        <dbReference type="ARBA" id="ARBA00005059"/>
    </source>
</evidence>
<dbReference type="HAMAP" id="MF_00087">
    <property type="entry name" value="Glu_tRNA_reductase"/>
    <property type="match status" value="1"/>
</dbReference>
<dbReference type="GO" id="GO:0050661">
    <property type="term" value="F:NADP binding"/>
    <property type="evidence" value="ECO:0007669"/>
    <property type="project" value="InterPro"/>
</dbReference>
<dbReference type="EC" id="1.2.1.70" evidence="3 9"/>
<dbReference type="InterPro" id="IPR000343">
    <property type="entry name" value="4pyrrol_synth_GluRdtase"/>
</dbReference>
<feature type="site" description="Important for activity" evidence="9 13">
    <location>
        <position position="98"/>
    </location>
</feature>
<evidence type="ECO:0000256" key="7">
    <source>
        <dbReference type="ARBA" id="ARBA00047464"/>
    </source>
</evidence>
<dbReference type="Gene3D" id="3.40.50.720">
    <property type="entry name" value="NAD(P)-binding Rossmann-like Domain"/>
    <property type="match status" value="1"/>
</dbReference>
<feature type="domain" description="Tetrapyrrole biosynthesis glutamyl-tRNA reductase dimerisation" evidence="17">
    <location>
        <begin position="319"/>
        <end position="418"/>
    </location>
</feature>
<evidence type="ECO:0000256" key="14">
    <source>
        <dbReference type="RuleBase" id="RU000584"/>
    </source>
</evidence>
<proteinExistence type="inferred from homology"/>